<dbReference type="CDD" id="cd06828">
    <property type="entry name" value="PLPDE_III_DapDC"/>
    <property type="match status" value="1"/>
</dbReference>
<sequence length="424" mass="44469">MDHFELRGGALHCEGVPLEAIAAAVGTPVYVYSTATMVRHARVMMEAVSGCGSGAPLVAYAVKANPNAAVLKTLGDAGLGADVVSIGEYRRARAARIAAERIVFSGVGKTAEEMGEALAGGLLQFNVESIEEARMLSAVATAQGREAPIGFRINPDVAAGTHAKITTGTADNKFGIPAAEALGAYGEAAGLPGLAVRGITVHIGSQLTSLDPLEQAFERLGELIGALRRQGHSISVADLGGGLGVPHGPGQPEPPSPAAYGTMVRRVTATWDTRLLFEPGRLIVGNAGVLLTRVVRVKPGARDPWLIVDAGMNDLMRPALYDAYHRIEAVRPTGHRSTVNVVGPVCESGDTFTMGREMDEVSEGDLIVFRTAGAYGATLANSYNSRPLTPEVLVDGQRWALVRRRVDVDALAAVQDLAWENPAD</sequence>
<dbReference type="Proteomes" id="UP001500235">
    <property type="component" value="Unassembled WGS sequence"/>
</dbReference>
<dbReference type="PROSITE" id="PS00878">
    <property type="entry name" value="ODR_DC_2_1"/>
    <property type="match status" value="1"/>
</dbReference>
<dbReference type="EC" id="4.1.1.20" evidence="5 6"/>
<feature type="binding site" evidence="5">
    <location>
        <begin position="278"/>
        <end position="281"/>
    </location>
    <ligand>
        <name>pyridoxal 5'-phosphate</name>
        <dbReference type="ChEBI" id="CHEBI:597326"/>
    </ligand>
</feature>
<evidence type="ECO:0000256" key="4">
    <source>
        <dbReference type="ARBA" id="ARBA00023239"/>
    </source>
</evidence>
<dbReference type="RefSeq" id="WP_344705397.1">
    <property type="nucleotide sequence ID" value="NZ_BAABBQ010000001.1"/>
</dbReference>
<dbReference type="PRINTS" id="PR01179">
    <property type="entry name" value="ODADCRBXLASE"/>
</dbReference>
<feature type="binding site" evidence="5">
    <location>
        <position position="321"/>
    </location>
    <ligand>
        <name>substrate</name>
    </ligand>
</feature>
<dbReference type="PANTHER" id="PTHR43727">
    <property type="entry name" value="DIAMINOPIMELATE DECARBOXYLASE"/>
    <property type="match status" value="1"/>
</dbReference>
<dbReference type="Pfam" id="PF02784">
    <property type="entry name" value="Orn_Arg_deC_N"/>
    <property type="match status" value="1"/>
</dbReference>
<comment type="subunit">
    <text evidence="5">Homodimer.</text>
</comment>
<dbReference type="PRINTS" id="PR01181">
    <property type="entry name" value="DAPDCRBXLASE"/>
</dbReference>
<organism evidence="10 11">
    <name type="scientific">Sphingomonas swuensis</name>
    <dbReference type="NCBI Taxonomy" id="977800"/>
    <lineage>
        <taxon>Bacteria</taxon>
        <taxon>Pseudomonadati</taxon>
        <taxon>Pseudomonadota</taxon>
        <taxon>Alphaproteobacteria</taxon>
        <taxon>Sphingomonadales</taxon>
        <taxon>Sphingomonadaceae</taxon>
        <taxon>Sphingomonas</taxon>
    </lineage>
</organism>
<dbReference type="InterPro" id="IPR022653">
    <property type="entry name" value="De-COase2_pyr-phos_BS"/>
</dbReference>
<dbReference type="InterPro" id="IPR022643">
    <property type="entry name" value="De-COase2_C"/>
</dbReference>
<feature type="binding site" evidence="5">
    <location>
        <position position="375"/>
    </location>
    <ligand>
        <name>pyridoxal 5'-phosphate</name>
        <dbReference type="ChEBI" id="CHEBI:597326"/>
    </ligand>
</feature>
<evidence type="ECO:0000256" key="5">
    <source>
        <dbReference type="HAMAP-Rule" id="MF_02120"/>
    </source>
</evidence>
<dbReference type="SUPFAM" id="SSF51419">
    <property type="entry name" value="PLP-binding barrel"/>
    <property type="match status" value="1"/>
</dbReference>
<dbReference type="InterPro" id="IPR000183">
    <property type="entry name" value="Orn/DAP/Arg_de-COase"/>
</dbReference>
<dbReference type="EMBL" id="BAABBQ010000001">
    <property type="protein sequence ID" value="GAA4007918.1"/>
    <property type="molecule type" value="Genomic_DNA"/>
</dbReference>
<keyword evidence="5 7" id="KW-0457">Lysine biosynthesis</keyword>
<comment type="catalytic activity">
    <reaction evidence="5 7">
        <text>meso-2,6-diaminopimelate + H(+) = L-lysine + CO2</text>
        <dbReference type="Rhea" id="RHEA:15101"/>
        <dbReference type="ChEBI" id="CHEBI:15378"/>
        <dbReference type="ChEBI" id="CHEBI:16526"/>
        <dbReference type="ChEBI" id="CHEBI:32551"/>
        <dbReference type="ChEBI" id="CHEBI:57791"/>
        <dbReference type="EC" id="4.1.1.20"/>
    </reaction>
</comment>
<gene>
    <name evidence="5 10" type="primary">lysA</name>
    <name evidence="10" type="ORF">GCM10022280_00650</name>
</gene>
<dbReference type="Gene3D" id="2.40.37.10">
    <property type="entry name" value="Lyase, Ornithine Decarboxylase, Chain A, domain 1"/>
    <property type="match status" value="1"/>
</dbReference>
<keyword evidence="2 5" id="KW-0210">Decarboxylase</keyword>
<keyword evidence="11" id="KW-1185">Reference proteome</keyword>
<evidence type="ECO:0000256" key="2">
    <source>
        <dbReference type="ARBA" id="ARBA00022793"/>
    </source>
</evidence>
<dbReference type="InterPro" id="IPR009006">
    <property type="entry name" value="Ala_racemase/Decarboxylase_C"/>
</dbReference>
<reference evidence="11" key="1">
    <citation type="journal article" date="2019" name="Int. J. Syst. Evol. Microbiol.">
        <title>The Global Catalogue of Microorganisms (GCM) 10K type strain sequencing project: providing services to taxonomists for standard genome sequencing and annotation.</title>
        <authorList>
            <consortium name="The Broad Institute Genomics Platform"/>
            <consortium name="The Broad Institute Genome Sequencing Center for Infectious Disease"/>
            <person name="Wu L."/>
            <person name="Ma J."/>
        </authorList>
    </citation>
    <scope>NUCLEOTIDE SEQUENCE [LARGE SCALE GENOMIC DNA]</scope>
    <source>
        <strain evidence="11">JCM 17563</strain>
    </source>
</reference>
<feature type="binding site" evidence="5">
    <location>
        <position position="281"/>
    </location>
    <ligand>
        <name>substrate</name>
    </ligand>
</feature>
<evidence type="ECO:0000256" key="1">
    <source>
        <dbReference type="ARBA" id="ARBA00001933"/>
    </source>
</evidence>
<comment type="function">
    <text evidence="5">Specifically catalyzes the decarboxylation of meso-diaminopimelate (meso-DAP) to L-lysine.</text>
</comment>
<feature type="binding site" evidence="5">
    <location>
        <position position="242"/>
    </location>
    <ligand>
        <name>pyridoxal 5'-phosphate</name>
        <dbReference type="ChEBI" id="CHEBI:597326"/>
    </ligand>
</feature>
<keyword evidence="4 5" id="KW-0456">Lyase</keyword>
<dbReference type="NCBIfam" id="TIGR01048">
    <property type="entry name" value="lysA"/>
    <property type="match status" value="1"/>
</dbReference>
<evidence type="ECO:0000313" key="10">
    <source>
        <dbReference type="EMBL" id="GAA4007918.1"/>
    </source>
</evidence>
<keyword evidence="3 5" id="KW-0663">Pyridoxal phosphate</keyword>
<keyword evidence="5" id="KW-0028">Amino-acid biosynthesis</keyword>
<dbReference type="Gene3D" id="3.20.20.10">
    <property type="entry name" value="Alanine racemase"/>
    <property type="match status" value="1"/>
</dbReference>
<comment type="caution">
    <text evidence="10">The sequence shown here is derived from an EMBL/GenBank/DDBJ whole genome shotgun (WGS) entry which is preliminary data.</text>
</comment>
<dbReference type="SUPFAM" id="SSF50621">
    <property type="entry name" value="Alanine racemase C-terminal domain-like"/>
    <property type="match status" value="1"/>
</dbReference>
<comment type="pathway">
    <text evidence="5 7">Amino-acid biosynthesis; L-lysine biosynthesis via DAP pathway; L-lysine from DL-2,6-diaminopimelate: step 1/1.</text>
</comment>
<feature type="domain" description="Orn/DAP/Arg decarboxylase 2 N-terminal" evidence="9">
    <location>
        <begin position="57"/>
        <end position="284"/>
    </location>
</feature>
<evidence type="ECO:0000259" key="9">
    <source>
        <dbReference type="Pfam" id="PF02784"/>
    </source>
</evidence>
<dbReference type="PANTHER" id="PTHR43727:SF2">
    <property type="entry name" value="GROUP IV DECARBOXYLASE"/>
    <property type="match status" value="1"/>
</dbReference>
<dbReference type="Pfam" id="PF00278">
    <property type="entry name" value="Orn_DAP_Arg_deC"/>
    <property type="match status" value="1"/>
</dbReference>
<comment type="cofactor">
    <cofactor evidence="1 5 7">
        <name>pyridoxal 5'-phosphate</name>
        <dbReference type="ChEBI" id="CHEBI:597326"/>
    </cofactor>
</comment>
<dbReference type="InterPro" id="IPR022644">
    <property type="entry name" value="De-COase2_N"/>
</dbReference>
<feature type="binding site" evidence="5">
    <location>
        <position position="375"/>
    </location>
    <ligand>
        <name>substrate</name>
    </ligand>
</feature>
<feature type="domain" description="Orn/DAP/Arg decarboxylase 2 C-terminal" evidence="8">
    <location>
        <begin position="30"/>
        <end position="373"/>
    </location>
</feature>
<accession>A0ABP7S8F3</accession>
<evidence type="ECO:0000313" key="11">
    <source>
        <dbReference type="Proteomes" id="UP001500235"/>
    </source>
</evidence>
<protein>
    <recommendedName>
        <fullName evidence="5 6">Diaminopimelate decarboxylase</fullName>
        <shortName evidence="5">DAP decarboxylase</shortName>
        <shortName evidence="5">DAPDC</shortName>
        <ecNumber evidence="5 6">4.1.1.20</ecNumber>
    </recommendedName>
</protein>
<dbReference type="InterPro" id="IPR029066">
    <property type="entry name" value="PLP-binding_barrel"/>
</dbReference>
<evidence type="ECO:0000256" key="6">
    <source>
        <dbReference type="NCBIfam" id="TIGR01048"/>
    </source>
</evidence>
<name>A0ABP7S8F3_9SPHN</name>
<feature type="modified residue" description="N6-(pyridoxal phosphate)lysine" evidence="5">
    <location>
        <position position="63"/>
    </location>
</feature>
<proteinExistence type="inferred from homology"/>
<feature type="binding site" evidence="5">
    <location>
        <position position="317"/>
    </location>
    <ligand>
        <name>substrate</name>
    </ligand>
</feature>
<evidence type="ECO:0000256" key="3">
    <source>
        <dbReference type="ARBA" id="ARBA00022898"/>
    </source>
</evidence>
<dbReference type="HAMAP" id="MF_02120">
    <property type="entry name" value="LysA"/>
    <property type="match status" value="1"/>
</dbReference>
<comment type="similarity">
    <text evidence="5">Belongs to the Orn/Lys/Arg decarboxylase class-II family. LysA subfamily.</text>
</comment>
<evidence type="ECO:0000256" key="7">
    <source>
        <dbReference type="RuleBase" id="RU003738"/>
    </source>
</evidence>
<feature type="binding site" evidence="5">
    <location>
        <position position="347"/>
    </location>
    <ligand>
        <name>substrate</name>
    </ligand>
</feature>
<evidence type="ECO:0000259" key="8">
    <source>
        <dbReference type="Pfam" id="PF00278"/>
    </source>
</evidence>
<dbReference type="InterPro" id="IPR002986">
    <property type="entry name" value="DAP_deCOOHase_LysA"/>
</dbReference>